<evidence type="ECO:0000256" key="1">
    <source>
        <dbReference type="SAM" id="MobiDB-lite"/>
    </source>
</evidence>
<feature type="transmembrane region" description="Helical" evidence="2">
    <location>
        <begin position="112"/>
        <end position="136"/>
    </location>
</feature>
<keyword evidence="2" id="KW-0812">Transmembrane</keyword>
<feature type="transmembrane region" description="Helical" evidence="2">
    <location>
        <begin position="157"/>
        <end position="180"/>
    </location>
</feature>
<organism evidence="3 4">
    <name type="scientific">Streptomyces rapamycinicus (strain ATCC 29253 / DSM 41530 / NRRL 5491 / AYB-994)</name>
    <name type="common">Streptomyces hygroscopicus (strain ATCC 29253)</name>
    <dbReference type="NCBI Taxonomy" id="1343740"/>
    <lineage>
        <taxon>Bacteria</taxon>
        <taxon>Bacillati</taxon>
        <taxon>Actinomycetota</taxon>
        <taxon>Actinomycetes</taxon>
        <taxon>Kitasatosporales</taxon>
        <taxon>Streptomycetaceae</taxon>
        <taxon>Streptomyces</taxon>
        <taxon>Streptomyces violaceusniger group</taxon>
    </lineage>
</organism>
<reference evidence="3 4" key="1">
    <citation type="journal article" date="2018" name="J. Biol. Chem.">
        <title>Discovery of the actinoplanic acid pathway in Streptomyces rapamycinicus reveals a genetically conserved synergism with rapamycin.</title>
        <authorList>
            <person name="Mrak P."/>
            <person name="Krastel P."/>
            <person name="Pivk Lukancic P."/>
            <person name="Tao J."/>
            <person name="Pistorius D."/>
            <person name="Moore C.M."/>
        </authorList>
    </citation>
    <scope>NUCLEOTIDE SEQUENCE [LARGE SCALE GENOMIC DNA]</scope>
    <source>
        <strain evidence="3 4">NRRL 5491</strain>
    </source>
</reference>
<dbReference type="NCBIfam" id="NF041646">
    <property type="entry name" value="VC0807_fam"/>
    <property type="match status" value="1"/>
</dbReference>
<gene>
    <name evidence="3" type="ORF">D3C57_142930</name>
</gene>
<feature type="transmembrane region" description="Helical" evidence="2">
    <location>
        <begin position="186"/>
        <end position="203"/>
    </location>
</feature>
<feature type="region of interest" description="Disordered" evidence="1">
    <location>
        <begin position="1"/>
        <end position="23"/>
    </location>
</feature>
<evidence type="ECO:0000256" key="2">
    <source>
        <dbReference type="SAM" id="Phobius"/>
    </source>
</evidence>
<accession>A0A0A0NBG6</accession>
<feature type="region of interest" description="Disordered" evidence="1">
    <location>
        <begin position="215"/>
        <end position="243"/>
    </location>
</feature>
<evidence type="ECO:0000313" key="4">
    <source>
        <dbReference type="Proteomes" id="UP000281594"/>
    </source>
</evidence>
<name>A0A0A0NBG6_STRRN</name>
<comment type="caution">
    <text evidence="3">The sequence shown here is derived from an EMBL/GenBank/DDBJ whole genome shotgun (WGS) entry which is preliminary data.</text>
</comment>
<feature type="transmembrane region" description="Helical" evidence="2">
    <location>
        <begin position="81"/>
        <end position="100"/>
    </location>
</feature>
<keyword evidence="2" id="KW-0472">Membrane</keyword>
<keyword evidence="2" id="KW-1133">Transmembrane helix</keyword>
<dbReference type="KEGG" id="src:M271_00765"/>
<dbReference type="STRING" id="1343740.M271_00765"/>
<dbReference type="HOGENOM" id="CLU_1142103_0_0_11"/>
<feature type="transmembrane region" description="Helical" evidence="2">
    <location>
        <begin position="42"/>
        <end position="69"/>
    </location>
</feature>
<sequence>MDPSEPTSWPSVPQPAPPPAPAGRPGLGRLARLALDLGVSPLAYYGCLLAGLATLPALLTATGVAALWLAATVLHDRRADALALAMLLMYGFSAAFATVTSEPQPLLLRDPLVSALAGSVFLTSWLTATPATAYLASRLHGQPSHDPILLRAHRTETLVCGVGLMAEAVARVLLVLTLPVSTAASLTPPLEFAVLIPLVGWMIRHRQKARARIAAHVPSRTRDPEPAPPSVAFVPERHRGGAR</sequence>
<feature type="compositionally biased region" description="Pro residues" evidence="1">
    <location>
        <begin position="12"/>
        <end position="22"/>
    </location>
</feature>
<dbReference type="eggNOG" id="ENOG50301K1">
    <property type="taxonomic scope" value="Bacteria"/>
</dbReference>
<dbReference type="AlphaFoldDB" id="A0A0A0NBG6"/>
<dbReference type="EMBL" id="QYCY01000002">
    <property type="protein sequence ID" value="RLV76130.1"/>
    <property type="molecule type" value="Genomic_DNA"/>
</dbReference>
<dbReference type="Proteomes" id="UP000281594">
    <property type="component" value="Unassembled WGS sequence"/>
</dbReference>
<dbReference type="RefSeq" id="WP_020865186.1">
    <property type="nucleotide sequence ID" value="NZ_CP085193.1"/>
</dbReference>
<evidence type="ECO:0000313" key="3">
    <source>
        <dbReference type="EMBL" id="RLV76130.1"/>
    </source>
</evidence>
<feature type="compositionally biased region" description="Polar residues" evidence="1">
    <location>
        <begin position="1"/>
        <end position="11"/>
    </location>
</feature>
<proteinExistence type="predicted"/>
<protein>
    <submittedName>
        <fullName evidence="3">Uncharacterized protein</fullName>
    </submittedName>
</protein>